<evidence type="ECO:0000313" key="2">
    <source>
        <dbReference type="Proteomes" id="UP000185860"/>
    </source>
</evidence>
<proteinExistence type="predicted"/>
<dbReference type="RefSeq" id="WP_073597489.1">
    <property type="nucleotide sequence ID" value="NZ_MRCE01000076.1"/>
</dbReference>
<sequence length="104" mass="11489">MAVAGKLELTIKINDFPTNVETVDNGWKRFEVDCDGRIASITVKPKVFKKLEEALANYPMWVAAIAGKMGELTNDGFVLNEPNIQVFERKPKAPKEPVATPSAE</sequence>
<gene>
    <name evidence="1" type="ORF">NIES2119_31745</name>
</gene>
<dbReference type="AlphaFoldDB" id="A0A1U7I1Q3"/>
<reference evidence="1 2" key="1">
    <citation type="submission" date="2016-11" db="EMBL/GenBank/DDBJ databases">
        <title>Draft Genome Sequences of Nine Cyanobacterial Strains from Diverse Habitats.</title>
        <authorList>
            <person name="Zhu T."/>
            <person name="Hou S."/>
            <person name="Lu X."/>
            <person name="Hess W.R."/>
        </authorList>
    </citation>
    <scope>NUCLEOTIDE SEQUENCE [LARGE SCALE GENOMIC DNA]</scope>
    <source>
        <strain evidence="1 2">IAM M-71</strain>
    </source>
</reference>
<name>A0A1U7I1Q3_9CYAN</name>
<dbReference type="Proteomes" id="UP000185860">
    <property type="component" value="Unassembled WGS sequence"/>
</dbReference>
<dbReference type="OrthoDB" id="462798at2"/>
<evidence type="ECO:0000313" key="1">
    <source>
        <dbReference type="EMBL" id="OKH29946.1"/>
    </source>
</evidence>
<comment type="caution">
    <text evidence="1">The sequence shown here is derived from an EMBL/GenBank/DDBJ whole genome shotgun (WGS) entry which is preliminary data.</text>
</comment>
<protein>
    <submittedName>
        <fullName evidence="1">Fertility inhibition FinO-like protein</fullName>
    </submittedName>
</protein>
<organism evidence="1 2">
    <name type="scientific">[Phormidium ambiguum] IAM M-71</name>
    <dbReference type="NCBI Taxonomy" id="454136"/>
    <lineage>
        <taxon>Bacteria</taxon>
        <taxon>Bacillati</taxon>
        <taxon>Cyanobacteriota</taxon>
        <taxon>Cyanophyceae</taxon>
        <taxon>Oscillatoriophycideae</taxon>
        <taxon>Aerosakkonematales</taxon>
        <taxon>Aerosakkonemataceae</taxon>
        <taxon>Floridanema</taxon>
    </lineage>
</organism>
<accession>A0A1U7I1Q3</accession>
<dbReference type="EMBL" id="MRCE01000076">
    <property type="protein sequence ID" value="OKH29946.1"/>
    <property type="molecule type" value="Genomic_DNA"/>
</dbReference>